<dbReference type="OrthoDB" id="783264at2759"/>
<dbReference type="PANTHER" id="PTHR35131">
    <property type="entry name" value="EXPRESSED PROTEIN"/>
    <property type="match status" value="1"/>
</dbReference>
<sequence>MAGKAPLAIGTCGTMGSLLKKEIEYFKGLELEIVESRRQAERNNKEMASRKCTSWPGFRCLTDSWRKKKRRGSGIQPNICSIVEVADFDLRELNGIPGFGYHNLNDDAIVINV</sequence>
<evidence type="ECO:0000313" key="1">
    <source>
        <dbReference type="EMBL" id="KZV37162.1"/>
    </source>
</evidence>
<gene>
    <name evidence="1" type="ORF">F511_15082</name>
</gene>
<dbReference type="Proteomes" id="UP000250235">
    <property type="component" value="Unassembled WGS sequence"/>
</dbReference>
<reference evidence="1 2" key="1">
    <citation type="journal article" date="2015" name="Proc. Natl. Acad. Sci. U.S.A.">
        <title>The resurrection genome of Boea hygrometrica: A blueprint for survival of dehydration.</title>
        <authorList>
            <person name="Xiao L."/>
            <person name="Yang G."/>
            <person name="Zhang L."/>
            <person name="Yang X."/>
            <person name="Zhao S."/>
            <person name="Ji Z."/>
            <person name="Zhou Q."/>
            <person name="Hu M."/>
            <person name="Wang Y."/>
            <person name="Chen M."/>
            <person name="Xu Y."/>
            <person name="Jin H."/>
            <person name="Xiao X."/>
            <person name="Hu G."/>
            <person name="Bao F."/>
            <person name="Hu Y."/>
            <person name="Wan P."/>
            <person name="Li L."/>
            <person name="Deng X."/>
            <person name="Kuang T."/>
            <person name="Xiang C."/>
            <person name="Zhu J.K."/>
            <person name="Oliver M.J."/>
            <person name="He Y."/>
        </authorList>
    </citation>
    <scope>NUCLEOTIDE SEQUENCE [LARGE SCALE GENOMIC DNA]</scope>
    <source>
        <strain evidence="2">cv. XS01</strain>
    </source>
</reference>
<dbReference type="AlphaFoldDB" id="A0A2Z7BRB1"/>
<keyword evidence="2" id="KW-1185">Reference proteome</keyword>
<proteinExistence type="predicted"/>
<evidence type="ECO:0000313" key="2">
    <source>
        <dbReference type="Proteomes" id="UP000250235"/>
    </source>
</evidence>
<protein>
    <submittedName>
        <fullName evidence="1">Uncharacterized protein</fullName>
    </submittedName>
</protein>
<dbReference type="EMBL" id="KV003152">
    <property type="protein sequence ID" value="KZV37162.1"/>
    <property type="molecule type" value="Genomic_DNA"/>
</dbReference>
<dbReference type="PANTHER" id="PTHR35131:SF1">
    <property type="entry name" value="EXPRESSED PROTEIN"/>
    <property type="match status" value="1"/>
</dbReference>
<accession>A0A2Z7BRB1</accession>
<organism evidence="1 2">
    <name type="scientific">Dorcoceras hygrometricum</name>
    <dbReference type="NCBI Taxonomy" id="472368"/>
    <lineage>
        <taxon>Eukaryota</taxon>
        <taxon>Viridiplantae</taxon>
        <taxon>Streptophyta</taxon>
        <taxon>Embryophyta</taxon>
        <taxon>Tracheophyta</taxon>
        <taxon>Spermatophyta</taxon>
        <taxon>Magnoliopsida</taxon>
        <taxon>eudicotyledons</taxon>
        <taxon>Gunneridae</taxon>
        <taxon>Pentapetalae</taxon>
        <taxon>asterids</taxon>
        <taxon>lamiids</taxon>
        <taxon>Lamiales</taxon>
        <taxon>Gesneriaceae</taxon>
        <taxon>Didymocarpoideae</taxon>
        <taxon>Trichosporeae</taxon>
        <taxon>Loxocarpinae</taxon>
        <taxon>Dorcoceras</taxon>
    </lineage>
</organism>
<name>A0A2Z7BRB1_9LAMI</name>